<evidence type="ECO:0008006" key="4">
    <source>
        <dbReference type="Google" id="ProtNLM"/>
    </source>
</evidence>
<accession>A0AAU9CQ00</accession>
<name>A0AAU9CQ00_9BACT</name>
<dbReference type="EMBL" id="AP025314">
    <property type="protein sequence ID" value="BDD10032.1"/>
    <property type="molecule type" value="Genomic_DNA"/>
</dbReference>
<evidence type="ECO:0000256" key="1">
    <source>
        <dbReference type="SAM" id="MobiDB-lite"/>
    </source>
</evidence>
<reference evidence="2 3" key="1">
    <citation type="submission" date="2021-12" db="EMBL/GenBank/DDBJ databases">
        <title>Genome sequencing of bacteria with rrn-lacking chromosome and rrn-plasmid.</title>
        <authorList>
            <person name="Anda M."/>
            <person name="Iwasaki W."/>
        </authorList>
    </citation>
    <scope>NUCLEOTIDE SEQUENCE [LARGE SCALE GENOMIC DNA]</scope>
    <source>
        <strain evidence="2 3">DSM 100852</strain>
    </source>
</reference>
<dbReference type="RefSeq" id="WP_338391612.1">
    <property type="nucleotide sequence ID" value="NZ_AP025314.1"/>
</dbReference>
<protein>
    <recommendedName>
        <fullName evidence="4">Nucleotidyltransferase</fullName>
    </recommendedName>
</protein>
<proteinExistence type="predicted"/>
<evidence type="ECO:0000313" key="3">
    <source>
        <dbReference type="Proteomes" id="UP001348817"/>
    </source>
</evidence>
<feature type="compositionally biased region" description="Basic residues" evidence="1">
    <location>
        <begin position="1"/>
        <end position="10"/>
    </location>
</feature>
<gene>
    <name evidence="2" type="ORF">FUAX_24640</name>
</gene>
<keyword evidence="3" id="KW-1185">Reference proteome</keyword>
<dbReference type="KEGG" id="fax:FUAX_24640"/>
<organism evidence="2 3">
    <name type="scientific">Fulvitalea axinellae</name>
    <dbReference type="NCBI Taxonomy" id="1182444"/>
    <lineage>
        <taxon>Bacteria</taxon>
        <taxon>Pseudomonadati</taxon>
        <taxon>Bacteroidota</taxon>
        <taxon>Cytophagia</taxon>
        <taxon>Cytophagales</taxon>
        <taxon>Persicobacteraceae</taxon>
        <taxon>Fulvitalea</taxon>
    </lineage>
</organism>
<feature type="compositionally biased region" description="Basic residues" evidence="1">
    <location>
        <begin position="29"/>
        <end position="38"/>
    </location>
</feature>
<dbReference type="AlphaFoldDB" id="A0AAU9CQ00"/>
<feature type="region of interest" description="Disordered" evidence="1">
    <location>
        <begin position="1"/>
        <end position="44"/>
    </location>
</feature>
<evidence type="ECO:0000313" key="2">
    <source>
        <dbReference type="EMBL" id="BDD10032.1"/>
    </source>
</evidence>
<sequence>MFSRQRRKYSPKSSPSTGDKGTALDPPTRRKLHRRRRSSNSSLGEGEVFTHFSRSSLAEGYSPPKNEIPAFPDVLYTSYQDGYKDVLRLYGYNWFKAKEHLAYEQYATDSEEYEKRLDLMRGLLDYRTVVVDDLLLKTAEHVASFIPGATVGQKEAFSYASKKEKGWQLHIGSQLLIVSAPGSTSTTSDYDITFIIPGREELETEAVRFFNITFRSQWGNHTSGVVFDTNVYTSGFMSQFAQVKLAPLFKRHSDTYARIKAEKHVLQMALSFLPIRQFFFMTDPHGVGWIDFKRNTVQALGNFLKTNGSRYGVEAIDRIVAREMDAIFNKTQILHGETYGQIGKTMRSLSAAMDRRGEVMDAQHLEAAAKDALYEGELHKVKKIIEERRVILRALAMITHPRLHPKRYSDLLAQLSENIKRFDLVQGKALVFANEAYYNEGAATHVVKGMQSGGKISLGRQQQMQSILMNVGYKLQHFHQHHEEGGYGRAYINTAKYGQRVRDIVMRGHSDFDLPLLKGTGATAFDPKLYDELSEDLDMLEAEEKLIRAYKKNPNLTTPSSKEEAAVRDFFGDSAPQKFRKEEIERHYIHIAQHVLGPFYLDKLESRGLGLWGVV</sequence>
<dbReference type="Proteomes" id="UP001348817">
    <property type="component" value="Chromosome"/>
</dbReference>